<dbReference type="Gene3D" id="3.60.40.10">
    <property type="entry name" value="PPM-type phosphatase domain"/>
    <property type="match status" value="1"/>
</dbReference>
<dbReference type="EMBL" id="JACBAZ010000006">
    <property type="protein sequence ID" value="NWK56781.1"/>
    <property type="molecule type" value="Genomic_DNA"/>
</dbReference>
<protein>
    <submittedName>
        <fullName evidence="6">SpoIIE family protein phosphatase</fullName>
    </submittedName>
</protein>
<evidence type="ECO:0000259" key="5">
    <source>
        <dbReference type="PROSITE" id="PS51746"/>
    </source>
</evidence>
<keyword evidence="2" id="KW-0597">Phosphoprotein</keyword>
<dbReference type="Pfam" id="PF07228">
    <property type="entry name" value="SpoIIE"/>
    <property type="match status" value="1"/>
</dbReference>
<dbReference type="InterPro" id="IPR011006">
    <property type="entry name" value="CheY-like_superfamily"/>
</dbReference>
<feature type="modified residue" description="4-aspartylphosphate" evidence="2">
    <location>
        <position position="95"/>
    </location>
</feature>
<dbReference type="InterPro" id="IPR052016">
    <property type="entry name" value="Bact_Sigma-Reg"/>
</dbReference>
<organism evidence="6 7">
    <name type="scientific">Oceaniferula marina</name>
    <dbReference type="NCBI Taxonomy" id="2748318"/>
    <lineage>
        <taxon>Bacteria</taxon>
        <taxon>Pseudomonadati</taxon>
        <taxon>Verrucomicrobiota</taxon>
        <taxon>Verrucomicrobiia</taxon>
        <taxon>Verrucomicrobiales</taxon>
        <taxon>Verrucomicrobiaceae</taxon>
        <taxon>Oceaniferula</taxon>
    </lineage>
</organism>
<gene>
    <name evidence="6" type="ORF">HW115_14255</name>
</gene>
<dbReference type="SUPFAM" id="SSF52172">
    <property type="entry name" value="CheY-like"/>
    <property type="match status" value="1"/>
</dbReference>
<proteinExistence type="predicted"/>
<dbReference type="GO" id="GO:0016791">
    <property type="term" value="F:phosphatase activity"/>
    <property type="evidence" value="ECO:0007669"/>
    <property type="project" value="TreeGrafter"/>
</dbReference>
<evidence type="ECO:0000313" key="7">
    <source>
        <dbReference type="Proteomes" id="UP000557872"/>
    </source>
</evidence>
<dbReference type="Pfam" id="PF00072">
    <property type="entry name" value="Response_reg"/>
    <property type="match status" value="1"/>
</dbReference>
<accession>A0A851GLS4</accession>
<dbReference type="InterPro" id="IPR003594">
    <property type="entry name" value="HATPase_dom"/>
</dbReference>
<dbReference type="SUPFAM" id="SSF81606">
    <property type="entry name" value="PP2C-like"/>
    <property type="match status" value="1"/>
</dbReference>
<dbReference type="CDD" id="cd19920">
    <property type="entry name" value="REC_PA4781-like"/>
    <property type="match status" value="1"/>
</dbReference>
<comment type="caution">
    <text evidence="6">The sequence shown here is derived from an EMBL/GenBank/DDBJ whole genome shotgun (WGS) entry which is preliminary data.</text>
</comment>
<dbReference type="SUPFAM" id="SSF55874">
    <property type="entry name" value="ATPase domain of HSP90 chaperone/DNA topoisomerase II/histidine kinase"/>
    <property type="match status" value="1"/>
</dbReference>
<dbReference type="Proteomes" id="UP000557872">
    <property type="component" value="Unassembled WGS sequence"/>
</dbReference>
<dbReference type="RefSeq" id="WP_178933581.1">
    <property type="nucleotide sequence ID" value="NZ_JACBAZ010000006.1"/>
</dbReference>
<dbReference type="Gene3D" id="3.30.565.10">
    <property type="entry name" value="Histidine kinase-like ATPase, C-terminal domain"/>
    <property type="match status" value="1"/>
</dbReference>
<feature type="domain" description="PPM-type phosphatase" evidence="5">
    <location>
        <begin position="212"/>
        <end position="516"/>
    </location>
</feature>
<dbReference type="AlphaFoldDB" id="A0A851GLS4"/>
<reference evidence="6 7" key="1">
    <citation type="submission" date="2020-07" db="EMBL/GenBank/DDBJ databases">
        <title>Roseicoccus Jingziensis gen. nov., sp. nov., isolated from coastal seawater.</title>
        <authorList>
            <person name="Feng X."/>
        </authorList>
    </citation>
    <scope>NUCLEOTIDE SEQUENCE [LARGE SCALE GENOMIC DNA]</scope>
    <source>
        <strain evidence="6 7">N1E253</strain>
    </source>
</reference>
<dbReference type="InterPro" id="IPR001789">
    <property type="entry name" value="Sig_transdc_resp-reg_receiver"/>
</dbReference>
<evidence type="ECO:0000256" key="2">
    <source>
        <dbReference type="PROSITE-ProRule" id="PRU00169"/>
    </source>
</evidence>
<feature type="coiled-coil region" evidence="3">
    <location>
        <begin position="161"/>
        <end position="188"/>
    </location>
</feature>
<dbReference type="PROSITE" id="PS50110">
    <property type="entry name" value="RESPONSE_REGULATORY"/>
    <property type="match status" value="1"/>
</dbReference>
<dbReference type="InterPro" id="IPR001932">
    <property type="entry name" value="PPM-type_phosphatase-like_dom"/>
</dbReference>
<dbReference type="PROSITE" id="PS51746">
    <property type="entry name" value="PPM_2"/>
    <property type="match status" value="1"/>
</dbReference>
<name>A0A851GLS4_9BACT</name>
<dbReference type="PANTHER" id="PTHR43156">
    <property type="entry name" value="STAGE II SPORULATION PROTEIN E-RELATED"/>
    <property type="match status" value="1"/>
</dbReference>
<dbReference type="InterPro" id="IPR036890">
    <property type="entry name" value="HATPase_C_sf"/>
</dbReference>
<dbReference type="Gene3D" id="3.40.50.2300">
    <property type="match status" value="1"/>
</dbReference>
<evidence type="ECO:0000256" key="3">
    <source>
        <dbReference type="SAM" id="Coils"/>
    </source>
</evidence>
<dbReference type="InterPro" id="IPR036457">
    <property type="entry name" value="PPM-type-like_dom_sf"/>
</dbReference>
<keyword evidence="7" id="KW-1185">Reference proteome</keyword>
<dbReference type="GO" id="GO:0000160">
    <property type="term" value="P:phosphorelay signal transduction system"/>
    <property type="evidence" value="ECO:0007669"/>
    <property type="project" value="InterPro"/>
</dbReference>
<feature type="domain" description="Response regulatory" evidence="4">
    <location>
        <begin position="46"/>
        <end position="162"/>
    </location>
</feature>
<dbReference type="SMART" id="SM00448">
    <property type="entry name" value="REC"/>
    <property type="match status" value="1"/>
</dbReference>
<dbReference type="CDD" id="cd16936">
    <property type="entry name" value="HATPase_RsbW-like"/>
    <property type="match status" value="1"/>
</dbReference>
<dbReference type="PANTHER" id="PTHR43156:SF2">
    <property type="entry name" value="STAGE II SPORULATION PROTEIN E"/>
    <property type="match status" value="1"/>
</dbReference>
<dbReference type="SMART" id="SM00331">
    <property type="entry name" value="PP2C_SIG"/>
    <property type="match status" value="1"/>
</dbReference>
<evidence type="ECO:0000259" key="4">
    <source>
        <dbReference type="PROSITE" id="PS50110"/>
    </source>
</evidence>
<evidence type="ECO:0000256" key="1">
    <source>
        <dbReference type="ARBA" id="ARBA00022801"/>
    </source>
</evidence>
<evidence type="ECO:0000313" key="6">
    <source>
        <dbReference type="EMBL" id="NWK56781.1"/>
    </source>
</evidence>
<sequence length="571" mass="62953">MLLNVIITDAVEFSPMQFCILNTGFAFYMYTHSITYIANVMNTKPRILIVDDERLNIKVLSDLLKSNYKIMAAINGKQALKAARGENPPDLVLLDIMMPEMDGYEVCRQLKADTLTKDIPIMFVTAMGEEEDETKGLALGAVDYITKPVVPAVVEARVRSHVALRRNMLELEDAYKLIESQKTRMQGELDVGHKIQMSMLRQDSPFYPDRKEFSLAATIVPAREVGGDLYDFFFIDPDRLCLCIGDVSGKGVPAALFMAVSKTLIKSRALSDGSPASVMTFVNDSLCEGNEACMFVTLFFAVLNIKTGELVYSNAGHNPPNIKKANGDVILLPERHGMVSGAMEGMVYGESSVTLESGDILVTFTDGVTEAMDPEGNLYSERRLEGLLASEQLVDSVTINAAVFDDVKKFEQGAGQADDITLLSLLYRGYTPTSTDGSFSMTIKNDLSELPGFLDAFELFADEKQLSMAVACNLGVAFDELLTNTISYGYEDGEQREIDITVDIHADHVTVVLCDDAAPFNPFTREDPDTTSSLDEREIGGLGIHLVKKLMDEVGYERKVNQNVLTLTKRI</sequence>
<dbReference type="Pfam" id="PF13581">
    <property type="entry name" value="HATPase_c_2"/>
    <property type="match status" value="1"/>
</dbReference>
<keyword evidence="1" id="KW-0378">Hydrolase</keyword>
<keyword evidence="3" id="KW-0175">Coiled coil</keyword>